<proteinExistence type="predicted"/>
<reference evidence="3" key="1">
    <citation type="submission" date="2016-06" db="UniProtKB">
        <authorList>
            <consortium name="WormBaseParasite"/>
        </authorList>
    </citation>
    <scope>IDENTIFICATION</scope>
</reference>
<evidence type="ECO:0000313" key="1">
    <source>
        <dbReference type="EMBL" id="VDN05061.1"/>
    </source>
</evidence>
<evidence type="ECO:0000313" key="2">
    <source>
        <dbReference type="Proteomes" id="UP000271087"/>
    </source>
</evidence>
<dbReference type="WBParaSite" id="nOo.2.0.1.t13744-RA">
    <property type="protein sequence ID" value="nOo.2.0.1.t13744-RA"/>
    <property type="gene ID" value="nOo.2.0.1.g13744"/>
</dbReference>
<evidence type="ECO:0000313" key="3">
    <source>
        <dbReference type="WBParaSite" id="nOo.2.0.1.t13744-RA"/>
    </source>
</evidence>
<sequence length="15" mass="1745">MRVFECNVAAEFQSN</sequence>
<gene>
    <name evidence="1" type="ORF">NOO_LOCUS13744</name>
</gene>
<keyword evidence="2" id="KW-1185">Reference proteome</keyword>
<reference evidence="1 2" key="2">
    <citation type="submission" date="2018-08" db="EMBL/GenBank/DDBJ databases">
        <authorList>
            <person name="Laetsch R D."/>
            <person name="Stevens L."/>
            <person name="Kumar S."/>
            <person name="Blaxter L. M."/>
        </authorList>
    </citation>
    <scope>NUCLEOTIDE SEQUENCE [LARGE SCALE GENOMIC DNA]</scope>
</reference>
<accession>A0A182EZY2</accession>
<organism evidence="3">
    <name type="scientific">Onchocerca ochengi</name>
    <name type="common">Filarial nematode worm</name>
    <dbReference type="NCBI Taxonomy" id="42157"/>
    <lineage>
        <taxon>Eukaryota</taxon>
        <taxon>Metazoa</taxon>
        <taxon>Ecdysozoa</taxon>
        <taxon>Nematoda</taxon>
        <taxon>Chromadorea</taxon>
        <taxon>Rhabditida</taxon>
        <taxon>Spirurina</taxon>
        <taxon>Spiruromorpha</taxon>
        <taxon>Filarioidea</taxon>
        <taxon>Onchocercidae</taxon>
        <taxon>Onchocerca</taxon>
    </lineage>
</organism>
<name>A0A182EZY2_ONCOC</name>
<dbReference type="EMBL" id="UYRW01018350">
    <property type="protein sequence ID" value="VDN05061.1"/>
    <property type="molecule type" value="Genomic_DNA"/>
</dbReference>
<dbReference type="Proteomes" id="UP000271087">
    <property type="component" value="Unassembled WGS sequence"/>
</dbReference>
<protein>
    <submittedName>
        <fullName evidence="1 3">Uncharacterized protein</fullName>
    </submittedName>
</protein>